<keyword evidence="4" id="KW-1134">Transmembrane beta strand</keyword>
<name>A0A228I800_9BURK</name>
<evidence type="ECO:0000256" key="5">
    <source>
        <dbReference type="ARBA" id="ARBA00022692"/>
    </source>
</evidence>
<comment type="subunit">
    <text evidence="2">Homotrimer.</text>
</comment>
<evidence type="ECO:0000256" key="10">
    <source>
        <dbReference type="ARBA" id="ARBA00023237"/>
    </source>
</evidence>
<feature type="signal peptide" evidence="11">
    <location>
        <begin position="1"/>
        <end position="20"/>
    </location>
</feature>
<feature type="chain" id="PRO_5012330435" evidence="11">
    <location>
        <begin position="21"/>
        <end position="357"/>
    </location>
</feature>
<keyword evidence="5" id="KW-0812">Transmembrane</keyword>
<evidence type="ECO:0000313" key="14">
    <source>
        <dbReference type="Proteomes" id="UP000214600"/>
    </source>
</evidence>
<dbReference type="RefSeq" id="WP_089453053.1">
    <property type="nucleotide sequence ID" value="NZ_NKFA01000015.1"/>
</dbReference>
<evidence type="ECO:0000256" key="1">
    <source>
        <dbReference type="ARBA" id="ARBA00004571"/>
    </source>
</evidence>
<keyword evidence="6 11" id="KW-0732">Signal</keyword>
<evidence type="ECO:0000313" key="13">
    <source>
        <dbReference type="EMBL" id="OXI38466.1"/>
    </source>
</evidence>
<evidence type="ECO:0000256" key="9">
    <source>
        <dbReference type="ARBA" id="ARBA00023136"/>
    </source>
</evidence>
<keyword evidence="10" id="KW-0998">Cell outer membrane</keyword>
<keyword evidence="9" id="KW-0472">Membrane</keyword>
<organism evidence="13 14">
    <name type="scientific">Burkholderia aenigmatica</name>
    <dbReference type="NCBI Taxonomy" id="2015348"/>
    <lineage>
        <taxon>Bacteria</taxon>
        <taxon>Pseudomonadati</taxon>
        <taxon>Pseudomonadota</taxon>
        <taxon>Betaproteobacteria</taxon>
        <taxon>Burkholderiales</taxon>
        <taxon>Burkholderiaceae</taxon>
        <taxon>Burkholderia</taxon>
        <taxon>Burkholderia cepacia complex</taxon>
    </lineage>
</organism>
<evidence type="ECO:0000256" key="2">
    <source>
        <dbReference type="ARBA" id="ARBA00011233"/>
    </source>
</evidence>
<dbReference type="PANTHER" id="PTHR34501">
    <property type="entry name" value="PROTEIN YDDL-RELATED"/>
    <property type="match status" value="1"/>
</dbReference>
<evidence type="ECO:0000256" key="7">
    <source>
        <dbReference type="ARBA" id="ARBA00023065"/>
    </source>
</evidence>
<keyword evidence="3" id="KW-0813">Transport</keyword>
<gene>
    <name evidence="13" type="ORF">CFB84_29365</name>
</gene>
<dbReference type="SUPFAM" id="SSF56935">
    <property type="entry name" value="Porins"/>
    <property type="match status" value="1"/>
</dbReference>
<dbReference type="InterPro" id="IPR050298">
    <property type="entry name" value="Gram-neg_bact_OMP"/>
</dbReference>
<reference evidence="14" key="1">
    <citation type="submission" date="2017-06" db="EMBL/GenBank/DDBJ databases">
        <authorList>
            <person name="LiPuma J."/>
            <person name="Spilker T."/>
        </authorList>
    </citation>
    <scope>NUCLEOTIDE SEQUENCE [LARGE SCALE GENOMIC DNA]</scope>
    <source>
        <strain evidence="14">AU17325</strain>
    </source>
</reference>
<reference evidence="13 14" key="2">
    <citation type="submission" date="2017-08" db="EMBL/GenBank/DDBJ databases">
        <title>WGS of novel Burkholderia cepaca complex species.</title>
        <authorList>
            <person name="Lipuma J."/>
            <person name="Spilker T."/>
        </authorList>
    </citation>
    <scope>NUCLEOTIDE SEQUENCE [LARGE SCALE GENOMIC DNA]</scope>
    <source>
        <strain evidence="13 14">AU17325</strain>
    </source>
</reference>
<accession>A0A228I800</accession>
<evidence type="ECO:0000256" key="3">
    <source>
        <dbReference type="ARBA" id="ARBA00022448"/>
    </source>
</evidence>
<evidence type="ECO:0000256" key="8">
    <source>
        <dbReference type="ARBA" id="ARBA00023114"/>
    </source>
</evidence>
<dbReference type="GO" id="GO:0046930">
    <property type="term" value="C:pore complex"/>
    <property type="evidence" value="ECO:0007669"/>
    <property type="project" value="UniProtKB-KW"/>
</dbReference>
<feature type="domain" description="Porin" evidence="12">
    <location>
        <begin position="11"/>
        <end position="319"/>
    </location>
</feature>
<proteinExistence type="predicted"/>
<dbReference type="AlphaFoldDB" id="A0A228I800"/>
<comment type="caution">
    <text evidence="13">The sequence shown here is derived from an EMBL/GenBank/DDBJ whole genome shotgun (WGS) entry which is preliminary data.</text>
</comment>
<dbReference type="Gene3D" id="2.40.160.10">
    <property type="entry name" value="Porin"/>
    <property type="match status" value="1"/>
</dbReference>
<dbReference type="InterPro" id="IPR033900">
    <property type="entry name" value="Gram_neg_porin_domain"/>
</dbReference>
<dbReference type="GO" id="GO:0006811">
    <property type="term" value="P:monoatomic ion transport"/>
    <property type="evidence" value="ECO:0007669"/>
    <property type="project" value="UniProtKB-KW"/>
</dbReference>
<evidence type="ECO:0000256" key="6">
    <source>
        <dbReference type="ARBA" id="ARBA00022729"/>
    </source>
</evidence>
<dbReference type="GO" id="GO:0009279">
    <property type="term" value="C:cell outer membrane"/>
    <property type="evidence" value="ECO:0007669"/>
    <property type="project" value="UniProtKB-SubCell"/>
</dbReference>
<evidence type="ECO:0000256" key="4">
    <source>
        <dbReference type="ARBA" id="ARBA00022452"/>
    </source>
</evidence>
<dbReference type="InterPro" id="IPR023614">
    <property type="entry name" value="Porin_dom_sf"/>
</dbReference>
<dbReference type="PANTHER" id="PTHR34501:SF9">
    <property type="entry name" value="MAJOR OUTER MEMBRANE PROTEIN P.IA"/>
    <property type="match status" value="1"/>
</dbReference>
<dbReference type="GO" id="GO:0015288">
    <property type="term" value="F:porin activity"/>
    <property type="evidence" value="ECO:0007669"/>
    <property type="project" value="UniProtKB-KW"/>
</dbReference>
<dbReference type="EMBL" id="NKFA01000015">
    <property type="protein sequence ID" value="OXI38466.1"/>
    <property type="molecule type" value="Genomic_DNA"/>
</dbReference>
<evidence type="ECO:0000259" key="12">
    <source>
        <dbReference type="Pfam" id="PF13609"/>
    </source>
</evidence>
<dbReference type="OrthoDB" id="8951346at2"/>
<keyword evidence="7" id="KW-0406">Ion transport</keyword>
<dbReference type="Proteomes" id="UP000214600">
    <property type="component" value="Unassembled WGS sequence"/>
</dbReference>
<sequence>MKTKLFALCGLGVASATASAQGSLTLYGVADIYLETLTHQNAATPSGSGSLVRMGSGGKSGSRWGIKGSEALGGGWQAVFRLESGINLNSGTNSGGFDRSAWVGLQNDRWGTLRLGRQYTTLFDVMEHYSPTIAYSTIYEPAGAIVGLNFRENSMAKYRVTFGPVAIQAHYSFGGTPGSFRRGAASGIGFEYTGPALSVAAAYDNVNGTQPADITHFRRYAASAIYTVGAAQLIAGFTHANGTVTTPGVVTRFNFYWLGTRYQVSPVLQVIGAFYYEDIGKQNPAAGQPAPDPENPKQITVQFNYALSKATTLYLTSGYAWRAALDFDNYNYRILNYSLASNRNSSLGVAVGMRKLF</sequence>
<comment type="subcellular location">
    <subcellularLocation>
        <location evidence="1">Cell outer membrane</location>
        <topology evidence="1">Multi-pass membrane protein</topology>
    </subcellularLocation>
</comment>
<evidence type="ECO:0000256" key="11">
    <source>
        <dbReference type="SAM" id="SignalP"/>
    </source>
</evidence>
<protein>
    <submittedName>
        <fullName evidence="13">Porin</fullName>
    </submittedName>
</protein>
<dbReference type="Pfam" id="PF13609">
    <property type="entry name" value="Porin_4"/>
    <property type="match status" value="1"/>
</dbReference>
<dbReference type="CDD" id="cd00342">
    <property type="entry name" value="gram_neg_porins"/>
    <property type="match status" value="1"/>
</dbReference>
<keyword evidence="8" id="KW-0626">Porin</keyword>